<sequence length="194" mass="22210">MYVKVENTRLDFFRNNQDTIREDLYQGILDTVERGENSAANVAHRVVLPPTFIGGPRDLKKRYLDAMALVQRYGKPDLLVTKIVTMTCNPKGQEIKQELAAGKEAQNRPDLVSRIFRAKLLALKKLVMQNHVFGEVAAMFYVVEFQKRGSPHMHFLIILTPTSKIKTPADYDKFVSAEIPYMDNPHLRRSFSSI</sequence>
<protein>
    <recommendedName>
        <fullName evidence="1">Helitron helicase-like domain-containing protein</fullName>
    </recommendedName>
</protein>
<feature type="domain" description="Helitron helicase-like" evidence="1">
    <location>
        <begin position="1"/>
        <end position="157"/>
    </location>
</feature>
<evidence type="ECO:0000259" key="1">
    <source>
        <dbReference type="Pfam" id="PF14214"/>
    </source>
</evidence>
<reference evidence="2" key="1">
    <citation type="journal article" date="2021" name="Nat. Commun.">
        <title>Genomic analyses provide insights into spinach domestication and the genetic basis of agronomic traits.</title>
        <authorList>
            <person name="Cai X."/>
            <person name="Sun X."/>
            <person name="Xu C."/>
            <person name="Sun H."/>
            <person name="Wang X."/>
            <person name="Ge C."/>
            <person name="Zhang Z."/>
            <person name="Wang Q."/>
            <person name="Fei Z."/>
            <person name="Jiao C."/>
            <person name="Wang Q."/>
        </authorList>
    </citation>
    <scope>NUCLEOTIDE SEQUENCE [LARGE SCALE GENOMIC DNA]</scope>
    <source>
        <strain evidence="2">cv. Varoflay</strain>
    </source>
</reference>
<name>A0ABM3R715_SPIOL</name>
<dbReference type="Proteomes" id="UP000813463">
    <property type="component" value="Chromosome 2"/>
</dbReference>
<organism evidence="2 3">
    <name type="scientific">Spinacia oleracea</name>
    <name type="common">Spinach</name>
    <dbReference type="NCBI Taxonomy" id="3562"/>
    <lineage>
        <taxon>Eukaryota</taxon>
        <taxon>Viridiplantae</taxon>
        <taxon>Streptophyta</taxon>
        <taxon>Embryophyta</taxon>
        <taxon>Tracheophyta</taxon>
        <taxon>Spermatophyta</taxon>
        <taxon>Magnoliopsida</taxon>
        <taxon>eudicotyledons</taxon>
        <taxon>Gunneridae</taxon>
        <taxon>Pentapetalae</taxon>
        <taxon>Caryophyllales</taxon>
        <taxon>Chenopodiaceae</taxon>
        <taxon>Chenopodioideae</taxon>
        <taxon>Anserineae</taxon>
        <taxon>Spinacia</taxon>
    </lineage>
</organism>
<dbReference type="Pfam" id="PF14214">
    <property type="entry name" value="Helitron_like_N"/>
    <property type="match status" value="1"/>
</dbReference>
<dbReference type="InterPro" id="IPR025476">
    <property type="entry name" value="Helitron_helicase-like"/>
</dbReference>
<keyword evidence="2" id="KW-1185">Reference proteome</keyword>
<dbReference type="PANTHER" id="PTHR45786:SF78">
    <property type="entry name" value="ATP-DEPENDENT DNA HELICASE"/>
    <property type="match status" value="1"/>
</dbReference>
<gene>
    <name evidence="3" type="primary">LOC130466865</name>
</gene>
<dbReference type="PANTHER" id="PTHR45786">
    <property type="entry name" value="DNA BINDING PROTEIN-LIKE"/>
    <property type="match status" value="1"/>
</dbReference>
<evidence type="ECO:0000313" key="3">
    <source>
        <dbReference type="RefSeq" id="XP_056691406.1"/>
    </source>
</evidence>
<reference evidence="3" key="2">
    <citation type="submission" date="2025-08" db="UniProtKB">
        <authorList>
            <consortium name="RefSeq"/>
        </authorList>
    </citation>
    <scope>IDENTIFICATION</scope>
    <source>
        <tissue evidence="3">Leaf</tissue>
    </source>
</reference>
<proteinExistence type="predicted"/>
<accession>A0ABM3R715</accession>
<dbReference type="GeneID" id="130466865"/>
<evidence type="ECO:0000313" key="2">
    <source>
        <dbReference type="Proteomes" id="UP000813463"/>
    </source>
</evidence>
<dbReference type="RefSeq" id="XP_056691406.1">
    <property type="nucleotide sequence ID" value="XM_056835428.1"/>
</dbReference>